<accession>Q5KC29</accession>
<reference evidence="1 2" key="1">
    <citation type="journal article" date="2005" name="Science">
        <title>The genome of the basidiomycetous yeast and human pathogen Cryptococcus neoformans.</title>
        <authorList>
            <person name="Loftus B.J."/>
            <person name="Fung E."/>
            <person name="Roncaglia P."/>
            <person name="Rowley D."/>
            <person name="Amedeo P."/>
            <person name="Bruno D."/>
            <person name="Vamathevan J."/>
            <person name="Miranda M."/>
            <person name="Anderson I.J."/>
            <person name="Fraser J.A."/>
            <person name="Allen J.E."/>
            <person name="Bosdet I.E."/>
            <person name="Brent M.R."/>
            <person name="Chiu R."/>
            <person name="Doering T.L."/>
            <person name="Donlin M.J."/>
            <person name="D'Souza C.A."/>
            <person name="Fox D.S."/>
            <person name="Grinberg V."/>
            <person name="Fu J."/>
            <person name="Fukushima M."/>
            <person name="Haas B.J."/>
            <person name="Huang J.C."/>
            <person name="Janbon G."/>
            <person name="Jones S.J."/>
            <person name="Koo H.L."/>
            <person name="Krzywinski M.I."/>
            <person name="Kwon-Chung J.K."/>
            <person name="Lengeler K.B."/>
            <person name="Maiti R."/>
            <person name="Marra M.A."/>
            <person name="Marra R.E."/>
            <person name="Mathewson C.A."/>
            <person name="Mitchell T.G."/>
            <person name="Pertea M."/>
            <person name="Riggs F.R."/>
            <person name="Salzberg S.L."/>
            <person name="Schein J.E."/>
            <person name="Shvartsbeyn A."/>
            <person name="Shin H."/>
            <person name="Shumway M."/>
            <person name="Specht C.A."/>
            <person name="Suh B.B."/>
            <person name="Tenney A."/>
            <person name="Utterback T.R."/>
            <person name="Wickes B.L."/>
            <person name="Wortman J.R."/>
            <person name="Wye N.H."/>
            <person name="Kronstad J.W."/>
            <person name="Lodge J.K."/>
            <person name="Heitman J."/>
            <person name="Davis R.W."/>
            <person name="Fraser C.M."/>
            <person name="Hyman R.W."/>
        </authorList>
    </citation>
    <scope>NUCLEOTIDE SEQUENCE [LARGE SCALE GENOMIC DNA]</scope>
    <source>
        <strain evidence="2">JEC21 / ATCC MYA-565</strain>
    </source>
</reference>
<proteinExistence type="predicted"/>
<dbReference type="RefSeq" id="XP_024513512.1">
    <property type="nucleotide sequence ID" value="XM_024657771.1"/>
</dbReference>
<dbReference type="Proteomes" id="UP000002149">
    <property type="component" value="Chromosome 9"/>
</dbReference>
<evidence type="ECO:0000313" key="1">
    <source>
        <dbReference type="EMBL" id="AAW45475.2"/>
    </source>
</evidence>
<dbReference type="OrthoDB" id="2573079at2759"/>
<dbReference type="HOGENOM" id="CLU_743977_0_0_1"/>
<organism evidence="1 2">
    <name type="scientific">Cryptococcus deneoformans (strain JEC21 / ATCC MYA-565)</name>
    <name type="common">Cryptococcus neoformans var. neoformans serotype D</name>
    <dbReference type="NCBI Taxonomy" id="214684"/>
    <lineage>
        <taxon>Eukaryota</taxon>
        <taxon>Fungi</taxon>
        <taxon>Dikarya</taxon>
        <taxon>Basidiomycota</taxon>
        <taxon>Agaricomycotina</taxon>
        <taxon>Tremellomycetes</taxon>
        <taxon>Tremellales</taxon>
        <taxon>Cryptococcaceae</taxon>
        <taxon>Cryptococcus</taxon>
        <taxon>Cryptococcus neoformans species complex</taxon>
    </lineage>
</organism>
<dbReference type="InParanoid" id="Q5KC29"/>
<dbReference type="VEuPathDB" id="FungiDB:CNI00470"/>
<protein>
    <submittedName>
        <fullName evidence="1">Uncharacterized protein</fullName>
    </submittedName>
</protein>
<dbReference type="GeneID" id="3259803"/>
<dbReference type="KEGG" id="cne:CNI00470"/>
<keyword evidence="2" id="KW-1185">Reference proteome</keyword>
<evidence type="ECO:0000313" key="2">
    <source>
        <dbReference type="Proteomes" id="UP000002149"/>
    </source>
</evidence>
<dbReference type="PaxDb" id="214684-Q5KC29"/>
<dbReference type="AlphaFoldDB" id="Q5KC29"/>
<name>Q5KC29_CRYD1</name>
<gene>
    <name evidence="1" type="ordered locus">CNI00470</name>
</gene>
<dbReference type="EMBL" id="AE017349">
    <property type="protein sequence ID" value="AAW45475.2"/>
    <property type="molecule type" value="Genomic_DNA"/>
</dbReference>
<sequence>MSDYLRVPYAVNPSHKFGYFDRNPEVPIPLTSPIPPTPPGPPIPPFAREPLSPPWPTTRSELRRGNQEVTAKLQEQIEVEIERERERKRLMSDYVVVHNDFDSSPIAPAELFNLSLLEPSTRFNFFPTDDDEERSRATLMNRMSTQGSPSSIASSSTSSLTETANLMANVSLFGQANSSKTAQDLSPFPESARGSIDPSSRAIDVKVNRKPVDYHLVSNVPKPFRGNASEDRTYTCDASPLNEAPKPDSSEAVIDYNDKDAFSSLLISVFNFRKDAEKMFWRTSELEGRIRNCAYVGEGWELRPVMSRLNGKTVPEGCDVDEYIRTKQDIDMLSLEELSAWLELYGIEGFEQEGDRRPDRRRLWAFLVYGTFTDECHFRH</sequence>